<proteinExistence type="predicted"/>
<feature type="compositionally biased region" description="Polar residues" evidence="1">
    <location>
        <begin position="31"/>
        <end position="43"/>
    </location>
</feature>
<name>A0A0D0CB28_9AGAR</name>
<feature type="compositionally biased region" description="Pro residues" evidence="1">
    <location>
        <begin position="98"/>
        <end position="112"/>
    </location>
</feature>
<feature type="signal peptide" evidence="2">
    <location>
        <begin position="1"/>
        <end position="20"/>
    </location>
</feature>
<dbReference type="AlphaFoldDB" id="A0A0D0CB28"/>
<feature type="compositionally biased region" description="Pro residues" evidence="1">
    <location>
        <begin position="78"/>
        <end position="89"/>
    </location>
</feature>
<evidence type="ECO:0000313" key="4">
    <source>
        <dbReference type="Proteomes" id="UP000053593"/>
    </source>
</evidence>
<feature type="non-terminal residue" evidence="3">
    <location>
        <position position="112"/>
    </location>
</feature>
<gene>
    <name evidence="3" type="ORF">GYMLUDRAFT_251503</name>
</gene>
<feature type="region of interest" description="Disordered" evidence="1">
    <location>
        <begin position="22"/>
        <end position="112"/>
    </location>
</feature>
<sequence length="112" mass="11508">MKFISTTFIALALAVVAVNAAPVDGNHPPVDSTTSLFGASPANSPAPLPHHARDEKPAPPPAGSPVPPPLQRREEKPAPPPTGSPVPPPPHRRDEKPPAPPAGSPVPPPPQR</sequence>
<keyword evidence="4" id="KW-1185">Reference proteome</keyword>
<feature type="chain" id="PRO_5002208565" evidence="2">
    <location>
        <begin position="21"/>
        <end position="112"/>
    </location>
</feature>
<organism evidence="3 4">
    <name type="scientific">Collybiopsis luxurians FD-317 M1</name>
    <dbReference type="NCBI Taxonomy" id="944289"/>
    <lineage>
        <taxon>Eukaryota</taxon>
        <taxon>Fungi</taxon>
        <taxon>Dikarya</taxon>
        <taxon>Basidiomycota</taxon>
        <taxon>Agaricomycotina</taxon>
        <taxon>Agaricomycetes</taxon>
        <taxon>Agaricomycetidae</taxon>
        <taxon>Agaricales</taxon>
        <taxon>Marasmiineae</taxon>
        <taxon>Omphalotaceae</taxon>
        <taxon>Collybiopsis</taxon>
        <taxon>Collybiopsis luxurians</taxon>
    </lineage>
</organism>
<evidence type="ECO:0000256" key="1">
    <source>
        <dbReference type="SAM" id="MobiDB-lite"/>
    </source>
</evidence>
<evidence type="ECO:0000313" key="3">
    <source>
        <dbReference type="EMBL" id="KIK52028.1"/>
    </source>
</evidence>
<evidence type="ECO:0000256" key="2">
    <source>
        <dbReference type="SAM" id="SignalP"/>
    </source>
</evidence>
<dbReference type="HOGENOM" id="CLU_2151697_0_0_1"/>
<protein>
    <submittedName>
        <fullName evidence="3">Uncharacterized protein</fullName>
    </submittedName>
</protein>
<dbReference type="EMBL" id="KN834849">
    <property type="protein sequence ID" value="KIK52028.1"/>
    <property type="molecule type" value="Genomic_DNA"/>
</dbReference>
<accession>A0A0D0CB28</accession>
<reference evidence="3 4" key="1">
    <citation type="submission" date="2014-04" db="EMBL/GenBank/DDBJ databases">
        <title>Evolutionary Origins and Diversification of the Mycorrhizal Mutualists.</title>
        <authorList>
            <consortium name="DOE Joint Genome Institute"/>
            <consortium name="Mycorrhizal Genomics Consortium"/>
            <person name="Kohler A."/>
            <person name="Kuo A."/>
            <person name="Nagy L.G."/>
            <person name="Floudas D."/>
            <person name="Copeland A."/>
            <person name="Barry K.W."/>
            <person name="Cichocki N."/>
            <person name="Veneault-Fourrey C."/>
            <person name="LaButti K."/>
            <person name="Lindquist E.A."/>
            <person name="Lipzen A."/>
            <person name="Lundell T."/>
            <person name="Morin E."/>
            <person name="Murat C."/>
            <person name="Riley R."/>
            <person name="Ohm R."/>
            <person name="Sun H."/>
            <person name="Tunlid A."/>
            <person name="Henrissat B."/>
            <person name="Grigoriev I.V."/>
            <person name="Hibbett D.S."/>
            <person name="Martin F."/>
        </authorList>
    </citation>
    <scope>NUCLEOTIDE SEQUENCE [LARGE SCALE GENOMIC DNA]</scope>
    <source>
        <strain evidence="3 4">FD-317 M1</strain>
    </source>
</reference>
<feature type="compositionally biased region" description="Pro residues" evidence="1">
    <location>
        <begin position="58"/>
        <end position="70"/>
    </location>
</feature>
<keyword evidence="2" id="KW-0732">Signal</keyword>
<dbReference type="Proteomes" id="UP000053593">
    <property type="component" value="Unassembled WGS sequence"/>
</dbReference>